<comment type="caution">
    <text evidence="1">The sequence shown here is derived from an EMBL/GenBank/DDBJ whole genome shotgun (WGS) entry which is preliminary data.</text>
</comment>
<dbReference type="Proteomes" id="UP001157502">
    <property type="component" value="Chromosome 7"/>
</dbReference>
<protein>
    <submittedName>
        <fullName evidence="1">Uncharacterized protein</fullName>
    </submittedName>
</protein>
<reference evidence="1" key="1">
    <citation type="submission" date="2021-05" db="EMBL/GenBank/DDBJ databases">
        <authorList>
            <person name="Pan Q."/>
            <person name="Jouanno E."/>
            <person name="Zahm M."/>
            <person name="Klopp C."/>
            <person name="Cabau C."/>
            <person name="Louis A."/>
            <person name="Berthelot C."/>
            <person name="Parey E."/>
            <person name="Roest Crollius H."/>
            <person name="Montfort J."/>
            <person name="Robinson-Rechavi M."/>
            <person name="Bouchez O."/>
            <person name="Lampietro C."/>
            <person name="Lopez Roques C."/>
            <person name="Donnadieu C."/>
            <person name="Postlethwait J."/>
            <person name="Bobe J."/>
            <person name="Dillon D."/>
            <person name="Chandos A."/>
            <person name="von Hippel F."/>
            <person name="Guiguen Y."/>
        </authorList>
    </citation>
    <scope>NUCLEOTIDE SEQUENCE</scope>
    <source>
        <strain evidence="1">YG-Jan2019</strain>
    </source>
</reference>
<organism evidence="1 2">
    <name type="scientific">Dallia pectoralis</name>
    <name type="common">Alaska blackfish</name>
    <dbReference type="NCBI Taxonomy" id="75939"/>
    <lineage>
        <taxon>Eukaryota</taxon>
        <taxon>Metazoa</taxon>
        <taxon>Chordata</taxon>
        <taxon>Craniata</taxon>
        <taxon>Vertebrata</taxon>
        <taxon>Euteleostomi</taxon>
        <taxon>Actinopterygii</taxon>
        <taxon>Neopterygii</taxon>
        <taxon>Teleostei</taxon>
        <taxon>Protacanthopterygii</taxon>
        <taxon>Esociformes</taxon>
        <taxon>Umbridae</taxon>
        <taxon>Dallia</taxon>
    </lineage>
</organism>
<keyword evidence="2" id="KW-1185">Reference proteome</keyword>
<evidence type="ECO:0000313" key="2">
    <source>
        <dbReference type="Proteomes" id="UP001157502"/>
    </source>
</evidence>
<dbReference type="EMBL" id="CM055734">
    <property type="protein sequence ID" value="KAJ8009605.1"/>
    <property type="molecule type" value="Genomic_DNA"/>
</dbReference>
<proteinExistence type="predicted"/>
<name>A0ACC2H1Q0_DALPE</name>
<sequence>MTVADWLSGFLKRHPHLSIRNPKATSRATASGLNQRNVGPLFSIVEDVMERFHFDPQSIWNMDITGITTVHKPNKVVAFIQLCCEDSTMVAKAVRMYDDYVTHPPVGALDEALD</sequence>
<evidence type="ECO:0000313" key="1">
    <source>
        <dbReference type="EMBL" id="KAJ8009605.1"/>
    </source>
</evidence>
<gene>
    <name evidence="1" type="ORF">DPEC_G00090640</name>
</gene>
<accession>A0ACC2H1Q0</accession>